<evidence type="ECO:0000256" key="1">
    <source>
        <dbReference type="SAM" id="MobiDB-lite"/>
    </source>
</evidence>
<dbReference type="KEGG" id="ngr:NAEGRDRAFT_61937"/>
<dbReference type="InterPro" id="IPR027417">
    <property type="entry name" value="P-loop_NTPase"/>
</dbReference>
<reference evidence="2 3" key="1">
    <citation type="journal article" date="2010" name="Cell">
        <title>The genome of Naegleria gruberi illuminates early eukaryotic versatility.</title>
        <authorList>
            <person name="Fritz-Laylin L.K."/>
            <person name="Prochnik S.E."/>
            <person name="Ginger M.L."/>
            <person name="Dacks J.B."/>
            <person name="Carpenter M.L."/>
            <person name="Field M.C."/>
            <person name="Kuo A."/>
            <person name="Paredez A."/>
            <person name="Chapman J."/>
            <person name="Pham J."/>
            <person name="Shu S."/>
            <person name="Neupane R."/>
            <person name="Cipriano M."/>
            <person name="Mancuso J."/>
            <person name="Tu H."/>
            <person name="Salamov A."/>
            <person name="Lindquist E."/>
            <person name="Shapiro H."/>
            <person name="Lucas S."/>
            <person name="Grigoriev I.V."/>
            <person name="Cande W.Z."/>
            <person name="Fulton C."/>
            <person name="Rokhsar D.S."/>
            <person name="Dawson S.C."/>
        </authorList>
    </citation>
    <scope>NUCLEOTIDE SEQUENCE [LARGE SCALE GENOMIC DNA]</scope>
    <source>
        <strain evidence="2 3">NEG-M</strain>
    </source>
</reference>
<dbReference type="InParanoid" id="D2UZH3"/>
<accession>D2UZH3</accession>
<gene>
    <name evidence="2" type="ORF">NAEGRDRAFT_61937</name>
</gene>
<dbReference type="RefSeq" id="XP_002682895.1">
    <property type="nucleotide sequence ID" value="XM_002682849.1"/>
</dbReference>
<dbReference type="GeneID" id="8863432"/>
<feature type="region of interest" description="Disordered" evidence="1">
    <location>
        <begin position="1"/>
        <end position="35"/>
    </location>
</feature>
<evidence type="ECO:0000313" key="2">
    <source>
        <dbReference type="EMBL" id="EFC50151.1"/>
    </source>
</evidence>
<organism evidence="3">
    <name type="scientific">Naegleria gruberi</name>
    <name type="common">Amoeba</name>
    <dbReference type="NCBI Taxonomy" id="5762"/>
    <lineage>
        <taxon>Eukaryota</taxon>
        <taxon>Discoba</taxon>
        <taxon>Heterolobosea</taxon>
        <taxon>Tetramitia</taxon>
        <taxon>Eutetramitia</taxon>
        <taxon>Vahlkampfiidae</taxon>
        <taxon>Naegleria</taxon>
    </lineage>
</organism>
<dbReference type="Proteomes" id="UP000006671">
    <property type="component" value="Unassembled WGS sequence"/>
</dbReference>
<keyword evidence="3" id="KW-1185">Reference proteome</keyword>
<dbReference type="VEuPathDB" id="AmoebaDB:NAEGRDRAFT_61937"/>
<dbReference type="EMBL" id="GG738846">
    <property type="protein sequence ID" value="EFC50151.1"/>
    <property type="molecule type" value="Genomic_DNA"/>
</dbReference>
<dbReference type="AlphaFoldDB" id="D2UZH3"/>
<feature type="compositionally biased region" description="Basic and acidic residues" evidence="1">
    <location>
        <begin position="1"/>
        <end position="15"/>
    </location>
</feature>
<evidence type="ECO:0000313" key="3">
    <source>
        <dbReference type="Proteomes" id="UP000006671"/>
    </source>
</evidence>
<protein>
    <submittedName>
        <fullName evidence="2">Predicted protein</fullName>
    </submittedName>
</protein>
<proteinExistence type="predicted"/>
<name>D2UZH3_NAEGR</name>
<sequence>MKRNHSNSDRFEEPPTKSIHQPQQETITSETSETEEEYTIRKFNENFHNFELESLDGQEVKFVKAGITSALYYFNGGNQDEWCQVNNFPELNAFASQCAQYCRGGISKCIYHVFVTGLVRTGKTTTARYLFPYLHSVHCCRRINNYIGYEVHYLDIRDFPKNEQERDYDYVNRILVALLVKERTYTTVSKEYLCTIQ</sequence>
<dbReference type="SUPFAM" id="SSF52540">
    <property type="entry name" value="P-loop containing nucleoside triphosphate hydrolases"/>
    <property type="match status" value="1"/>
</dbReference>